<dbReference type="RefSeq" id="WP_379709946.1">
    <property type="nucleotide sequence ID" value="NZ_JBHSCZ010000002.1"/>
</dbReference>
<accession>A0ABV8QWL7</accession>
<comment type="caution">
    <text evidence="1">The sequence shown here is derived from an EMBL/GenBank/DDBJ whole genome shotgun (WGS) entry which is preliminary data.</text>
</comment>
<dbReference type="Proteomes" id="UP001595907">
    <property type="component" value="Unassembled WGS sequence"/>
</dbReference>
<dbReference type="EMBL" id="JBHSCZ010000002">
    <property type="protein sequence ID" value="MFC4263419.1"/>
    <property type="molecule type" value="Genomic_DNA"/>
</dbReference>
<reference evidence="2" key="1">
    <citation type="journal article" date="2019" name="Int. J. Syst. Evol. Microbiol.">
        <title>The Global Catalogue of Microorganisms (GCM) 10K type strain sequencing project: providing services to taxonomists for standard genome sequencing and annotation.</title>
        <authorList>
            <consortium name="The Broad Institute Genomics Platform"/>
            <consortium name="The Broad Institute Genome Sequencing Center for Infectious Disease"/>
            <person name="Wu L."/>
            <person name="Ma J."/>
        </authorList>
    </citation>
    <scope>NUCLEOTIDE SEQUENCE [LARGE SCALE GENOMIC DNA]</scope>
    <source>
        <strain evidence="2">CECT 8289</strain>
    </source>
</reference>
<organism evidence="1 2">
    <name type="scientific">Ferruginibacter yonginensis</name>
    <dbReference type="NCBI Taxonomy" id="1310416"/>
    <lineage>
        <taxon>Bacteria</taxon>
        <taxon>Pseudomonadati</taxon>
        <taxon>Bacteroidota</taxon>
        <taxon>Chitinophagia</taxon>
        <taxon>Chitinophagales</taxon>
        <taxon>Chitinophagaceae</taxon>
        <taxon>Ferruginibacter</taxon>
    </lineage>
</organism>
<proteinExistence type="predicted"/>
<evidence type="ECO:0008006" key="3">
    <source>
        <dbReference type="Google" id="ProtNLM"/>
    </source>
</evidence>
<name>A0ABV8QWL7_9BACT</name>
<keyword evidence="2" id="KW-1185">Reference proteome</keyword>
<sequence>MLSQDDHLLLKKINTFLTEIGINITEAAIQEPSFLPGLQIKNGSLIIDVTQLKYIGDILHEAGHIAIVPYNERIHLNEADIALRPNREAEEMMTIAWSYAAATALDIDPYIVFHDNGYKGGGSYLADNFNQGRYIGVPMLQWKGMAIEKRNDDNNDLPIYPKMIHWLHP</sequence>
<evidence type="ECO:0000313" key="1">
    <source>
        <dbReference type="EMBL" id="MFC4263419.1"/>
    </source>
</evidence>
<protein>
    <recommendedName>
        <fullName evidence="3">IrrE N-terminal-like domain-containing protein</fullName>
    </recommendedName>
</protein>
<evidence type="ECO:0000313" key="2">
    <source>
        <dbReference type="Proteomes" id="UP001595907"/>
    </source>
</evidence>
<gene>
    <name evidence="1" type="ORF">ACFOWM_11045</name>
</gene>